<evidence type="ECO:0000256" key="5">
    <source>
        <dbReference type="ARBA" id="ARBA00022755"/>
    </source>
</evidence>
<dbReference type="CDD" id="cd02204">
    <property type="entry name" value="PurL_repeat2"/>
    <property type="match status" value="1"/>
</dbReference>
<evidence type="ECO:0000256" key="10">
    <source>
        <dbReference type="HAMAP-Rule" id="MF_00420"/>
    </source>
</evidence>
<dbReference type="RefSeq" id="WP_147146345.1">
    <property type="nucleotide sequence ID" value="NZ_BJXN01000005.1"/>
</dbReference>
<feature type="active site" description="Nucleophile" evidence="11">
    <location>
        <position position="1071"/>
    </location>
</feature>
<feature type="domain" description="Phosphoribosylformylglycinamidine synthase linker" evidence="14">
    <location>
        <begin position="183"/>
        <end position="232"/>
    </location>
</feature>
<dbReference type="Proteomes" id="UP000321827">
    <property type="component" value="Unassembled WGS sequence"/>
</dbReference>
<comment type="subunit">
    <text evidence="10">Monomer. Part of the FGAM synthase complex composed of 1 PurL, 1 PurQ and 2 PurS subunits.</text>
</comment>
<feature type="binding site" evidence="10">
    <location>
        <position position="324"/>
    </location>
    <ligand>
        <name>Mg(2+)</name>
        <dbReference type="ChEBI" id="CHEBI:18420"/>
        <label>2</label>
    </ligand>
</feature>
<dbReference type="SUPFAM" id="SSF52317">
    <property type="entry name" value="Class I glutamine amidotransferase-like"/>
    <property type="match status" value="1"/>
</dbReference>
<dbReference type="PROSITE" id="PS51273">
    <property type="entry name" value="GATASE_TYPE_1"/>
    <property type="match status" value="1"/>
</dbReference>
<reference evidence="15 16" key="1">
    <citation type="submission" date="2019-07" db="EMBL/GenBank/DDBJ databases">
        <title>Whole genome shotgun sequence of Oceanithermus desulfurans NBRC 100063.</title>
        <authorList>
            <person name="Hosoyama A."/>
            <person name="Uohara A."/>
            <person name="Ohji S."/>
            <person name="Ichikawa N."/>
        </authorList>
    </citation>
    <scope>NUCLEOTIDE SEQUENCE [LARGE SCALE GENOMIC DNA]</scope>
    <source>
        <strain evidence="15 16">NBRC 100063</strain>
    </source>
</reference>
<name>A0A511RIL1_9DEIN</name>
<gene>
    <name evidence="11" type="primary">purQ</name>
    <name evidence="10" type="synonym">purL</name>
    <name evidence="15" type="ORF">ODE01S_09190</name>
</gene>
<dbReference type="CDD" id="cd02203">
    <property type="entry name" value="PurL_repeat1"/>
    <property type="match status" value="1"/>
</dbReference>
<dbReference type="OrthoDB" id="9804441at2"/>
<dbReference type="HAMAP" id="MF_00420">
    <property type="entry name" value="PurL_2"/>
    <property type="match status" value="1"/>
</dbReference>
<keyword evidence="2 10" id="KW-0436">Ligase</keyword>
<comment type="catalytic activity">
    <reaction evidence="10">
        <text>N(2)-formyl-N(1)-(5-phospho-beta-D-ribosyl)glycinamide + L-glutamine + ATP + H2O = 2-formamido-N(1)-(5-O-phospho-beta-D-ribosyl)acetamidine + L-glutamate + ADP + phosphate + H(+)</text>
        <dbReference type="Rhea" id="RHEA:17129"/>
        <dbReference type="ChEBI" id="CHEBI:15377"/>
        <dbReference type="ChEBI" id="CHEBI:15378"/>
        <dbReference type="ChEBI" id="CHEBI:29985"/>
        <dbReference type="ChEBI" id="CHEBI:30616"/>
        <dbReference type="ChEBI" id="CHEBI:43474"/>
        <dbReference type="ChEBI" id="CHEBI:58359"/>
        <dbReference type="ChEBI" id="CHEBI:147286"/>
        <dbReference type="ChEBI" id="CHEBI:147287"/>
        <dbReference type="ChEBI" id="CHEBI:456216"/>
        <dbReference type="EC" id="6.3.5.3"/>
    </reaction>
</comment>
<dbReference type="InterPro" id="IPR016188">
    <property type="entry name" value="PurM-like_N"/>
</dbReference>
<dbReference type="Gene3D" id="3.40.50.880">
    <property type="match status" value="1"/>
</dbReference>
<evidence type="ECO:0000313" key="16">
    <source>
        <dbReference type="Proteomes" id="UP000321827"/>
    </source>
</evidence>
<dbReference type="InterPro" id="IPR029062">
    <property type="entry name" value="Class_I_gatase-like"/>
</dbReference>
<comment type="function">
    <text evidence="10">Part of the phosphoribosylformylglycinamidine synthase complex involved in the purines biosynthetic pathway. Catalyzes the ATP-dependent conversion of formylglycinamide ribonucleotide (FGAR) and glutamine to yield formylglycinamidine ribonucleotide (FGAM) and glutamate. The FGAM synthase complex is composed of three subunits. PurQ produces an ammonia molecule by converting glutamine to glutamate. PurL transfers the ammonia molecule to FGAR to form FGAM in an ATP-dependent manner. PurS interacts with PurQ and PurL and is thought to assist in the transfer of the ammonia molecule from PurQ to PurL.</text>
</comment>
<feature type="binding site" evidence="10">
    <location>
        <position position="752"/>
    </location>
    <ligand>
        <name>ATP</name>
        <dbReference type="ChEBI" id="CHEBI:30616"/>
    </ligand>
</feature>
<keyword evidence="4 10" id="KW-0547">Nucleotide-binding</keyword>
<evidence type="ECO:0000256" key="9">
    <source>
        <dbReference type="ARBA" id="ARBA00022962"/>
    </source>
</evidence>
<feature type="active site" description="Proton acceptor" evidence="10">
    <location>
        <position position="302"/>
    </location>
</feature>
<sequence>MNRSQGEELQATFVVEVTGVHGGADAELLARELGARAVRRARLFYLQGLDRAQVEALADEVLADAVSERWRVAPAEAPPELEPGWTYLDVTLHPGVTDAEAETLLAVLTARGLAGVRAATGRRYYVAGLDPARLAERAPRTLANPVVEHWSVAAPARPGFVESEPARMEAREVPLRELDEAGLAELSRARRLALDVQEMRQIQAYFEREGREPTDVELETLAQSWSEHCAHKTFRSPIVYTGPPPGQRRGEVTQRIDGLLRSYIKGATDRLDRPWVRSAIEDNAGIVAFTEAFDLAFKVETHNHPSALEPFGGAGTGVGGVIRDVLGVSARPLAVTDVLCFGPLELPREELPEGALHPRRVYEGVTRGIEDYGNKMGVPTVNGALWFHPGYTANPLVYAGCLGVLPSGSHPTEPQPGDWVVLVGGRTGRDGIGGATFSSATMDATTHEVAGASVQIGDPIQEKKVADLVLAARDEGLYHAITDCGAGGLSSAVGEMGAALGVRVELERVPLKYPGLAPWEIWLSEAQERMVLAVPPDRWEHLAELARRYRVEAVRIGRFEASGRLVVEAGGRAVADLAMDFVHGGWPRRERRAEWRPPRLARARFEPGPELLPALLAHPNLRSREALVRRYDHLVQGGTAEGPLVGAANHGPADAAVLVPQEVQGEDPPAAALAVGLATGLYPVDPYLMAFMALDEAVRNLVAVGADPDRIAVLDNFSWGDPDLPDRLGGLVRASQGLYDAALCYGTPFVSGKDSLNNEYTDARGVRHAIPGTLVVSGLGRLARASEALSLDLKRPGDPVWLVGATGRALAGSHAGALAGLPVTAGGLPVFDERAPDWMRALHRAVRAGWVRAVHDLSEGGLALAAAEMAIAGRLGLDLDPARAPVVEALSEAELLFSESPSRFLVEVDPAHEAEFAALFEGRPAARVGRVTPEPELRLGSWRWPLETLERAWRGELAPDPRPHRAAPEPYAAPAVRRTPPRAAVLFAPGTNRDGDARIALERAGARPERVPLSELEPRDLAAFDLLLLPGGFSYGDDLGAGKVWALELRDRFGEAVDAFVAAGKPVLGICNGFQALVKAGFLPGGSGPPAVTLAPNASGRFETRWVWLEPEPGAACPFVAGLSAPLYVPVAHGEGRLAVRGAEALGRLEAAGQVALRYARPGGGEPVYPFNPNGSAGHVAGLCNPAGNVLGLMPHPEDHVFSWQHPRAHRGERGFDGLALFRRLVEHA</sequence>
<dbReference type="NCBIfam" id="TIGR01737">
    <property type="entry name" value="FGAM_synth_I"/>
    <property type="match status" value="1"/>
</dbReference>
<dbReference type="SUPFAM" id="SSF56042">
    <property type="entry name" value="PurM C-terminal domain-like"/>
    <property type="match status" value="2"/>
</dbReference>
<dbReference type="Pfam" id="PF00586">
    <property type="entry name" value="AIRS"/>
    <property type="match status" value="2"/>
</dbReference>
<keyword evidence="9 11" id="KW-0315">Glutamine amidotransferase</keyword>
<feature type="binding site" evidence="10">
    <location>
        <position position="298"/>
    </location>
    <ligand>
        <name>ATP</name>
        <dbReference type="ChEBI" id="CHEBI:30616"/>
    </ligand>
</feature>
<evidence type="ECO:0000259" key="12">
    <source>
        <dbReference type="Pfam" id="PF00586"/>
    </source>
</evidence>
<dbReference type="Pfam" id="PF18072">
    <property type="entry name" value="FGAR-AT_linker"/>
    <property type="match status" value="1"/>
</dbReference>
<comment type="pathway">
    <text evidence="10">Purine metabolism; IMP biosynthesis via de novo pathway; 5-amino-1-(5-phospho-D-ribosyl)imidazole from N(2)-formyl-N(1)-(5-phospho-D-ribosyl)glycinamide: step 1/2.</text>
</comment>
<evidence type="ECO:0000256" key="7">
    <source>
        <dbReference type="ARBA" id="ARBA00022840"/>
    </source>
</evidence>
<comment type="subcellular location">
    <subcellularLocation>
        <location evidence="10">Cytoplasm</location>
    </subcellularLocation>
</comment>
<dbReference type="Pfam" id="PF13507">
    <property type="entry name" value="GATase_5"/>
    <property type="match status" value="1"/>
</dbReference>
<protein>
    <recommendedName>
        <fullName evidence="10 11">Multifunctional fusion protein</fullName>
    </recommendedName>
    <domain>
        <recommendedName>
            <fullName evidence="10">Phosphoribosylformylglycinamidine synthase subunit PurL</fullName>
            <shortName evidence="10">FGAM synthase</shortName>
            <ecNumber evidence="10">6.3.5.3</ecNumber>
        </recommendedName>
        <alternativeName>
            <fullName evidence="10">Formylglycinamide ribonucleotide amidotransferase subunit II</fullName>
        </alternativeName>
        <alternativeName>
            <fullName evidence="10">Glutamine amidotransferase PurL</fullName>
        </alternativeName>
        <alternativeName>
            <fullName evidence="10">Phosphoribosylformylglycinamidine synthase subunit II</fullName>
            <shortName evidence="10">FGAR amidotransferase II</shortName>
            <shortName evidence="10">FGAR-AT II</shortName>
        </alternativeName>
    </domain>
    <domain>
        <recommendedName>
            <fullName evidence="11">Phosphoribosylformylglycinamidine synthase subunit PurQ</fullName>
        </recommendedName>
        <alternativeName>
            <fullName evidence="11">Formylglycinamide ribonucleotide amidotransferase subunit I</fullName>
        </alternativeName>
        <alternativeName>
            <fullName evidence="11">Glutaminase PurQ</fullName>
        </alternativeName>
        <alternativeName>
            <fullName evidence="11">Phosphoribosylformylglycinamidine synthase subunit I</fullName>
            <shortName evidence="11">FGAR amidotransferase I</shortName>
            <shortName evidence="11">FGAR-AT I</shortName>
            <ecNumber evidence="11">3.5.1.2</ecNumber>
        </alternativeName>
    </domain>
</protein>
<accession>A0A511RIL1</accession>
<keyword evidence="7 10" id="KW-0067">ATP-binding</keyword>
<comment type="similarity">
    <text evidence="10">Belongs to the FGAMS family.</text>
</comment>
<feature type="domain" description="PurM-like N-terminal" evidence="12">
    <location>
        <begin position="676"/>
        <end position="756"/>
    </location>
</feature>
<dbReference type="GO" id="GO:0004642">
    <property type="term" value="F:phosphoribosylformylglycinamidine synthase activity"/>
    <property type="evidence" value="ECO:0007669"/>
    <property type="project" value="UniProtKB-UniRule"/>
</dbReference>
<dbReference type="EC" id="6.3.5.3" evidence="10"/>
<feature type="active site" evidence="11">
    <location>
        <position position="1196"/>
    </location>
</feature>
<dbReference type="InterPro" id="IPR010918">
    <property type="entry name" value="PurM-like_C_dom"/>
</dbReference>
<evidence type="ECO:0000256" key="3">
    <source>
        <dbReference type="ARBA" id="ARBA00022723"/>
    </source>
</evidence>
<evidence type="ECO:0000259" key="14">
    <source>
        <dbReference type="Pfam" id="PF18072"/>
    </source>
</evidence>
<evidence type="ECO:0000256" key="11">
    <source>
        <dbReference type="HAMAP-Rule" id="MF_00421"/>
    </source>
</evidence>
<comment type="caution">
    <text evidence="15">The sequence shown here is derived from an EMBL/GenBank/DDBJ whole genome shotgun (WGS) entry which is preliminary data.</text>
</comment>
<organism evidence="15 16">
    <name type="scientific">Oceanithermus desulfurans NBRC 100063</name>
    <dbReference type="NCBI Taxonomy" id="1227550"/>
    <lineage>
        <taxon>Bacteria</taxon>
        <taxon>Thermotogati</taxon>
        <taxon>Deinococcota</taxon>
        <taxon>Deinococci</taxon>
        <taxon>Thermales</taxon>
        <taxon>Thermaceae</taxon>
        <taxon>Oceanithermus</taxon>
    </lineage>
</organism>
<dbReference type="InterPro" id="IPR036921">
    <property type="entry name" value="PurM-like_N_sf"/>
</dbReference>
<dbReference type="EMBL" id="BJXN01000005">
    <property type="protein sequence ID" value="GEM89485.1"/>
    <property type="molecule type" value="Genomic_DNA"/>
</dbReference>
<evidence type="ECO:0000256" key="1">
    <source>
        <dbReference type="ARBA" id="ARBA00022490"/>
    </source>
</evidence>
<dbReference type="GO" id="GO:0000287">
    <property type="term" value="F:magnesium ion binding"/>
    <property type="evidence" value="ECO:0007669"/>
    <property type="project" value="UniProtKB-UniRule"/>
</dbReference>
<keyword evidence="8 10" id="KW-0460">Magnesium</keyword>
<dbReference type="HAMAP" id="MF_00421">
    <property type="entry name" value="PurQ"/>
    <property type="match status" value="1"/>
</dbReference>
<evidence type="ECO:0000256" key="4">
    <source>
        <dbReference type="ARBA" id="ARBA00022741"/>
    </source>
</evidence>
<evidence type="ECO:0000259" key="13">
    <source>
        <dbReference type="Pfam" id="PF02769"/>
    </source>
</evidence>
<evidence type="ECO:0000256" key="2">
    <source>
        <dbReference type="ARBA" id="ARBA00022598"/>
    </source>
</evidence>
<feature type="domain" description="PurM-like C-terminal" evidence="13">
    <location>
        <begin position="415"/>
        <end position="568"/>
    </location>
</feature>
<dbReference type="SUPFAM" id="SSF55326">
    <property type="entry name" value="PurM N-terminal domain-like"/>
    <property type="match status" value="2"/>
</dbReference>
<feature type="binding site" evidence="10">
    <location>
        <position position="300"/>
    </location>
    <ligand>
        <name>Mg(2+)</name>
        <dbReference type="ChEBI" id="CHEBI:18420"/>
        <label>1</label>
    </ligand>
</feature>
<evidence type="ECO:0000256" key="6">
    <source>
        <dbReference type="ARBA" id="ARBA00022801"/>
    </source>
</evidence>
<dbReference type="SMART" id="SM01211">
    <property type="entry name" value="GATase_5"/>
    <property type="match status" value="1"/>
</dbReference>
<dbReference type="GO" id="GO:0005524">
    <property type="term" value="F:ATP binding"/>
    <property type="evidence" value="ECO:0007669"/>
    <property type="project" value="UniProtKB-UniRule"/>
</dbReference>
<keyword evidence="6 11" id="KW-0378">Hydrolase</keyword>
<evidence type="ECO:0000256" key="8">
    <source>
        <dbReference type="ARBA" id="ARBA00022842"/>
    </source>
</evidence>
<dbReference type="PANTHER" id="PTHR43555">
    <property type="entry name" value="PHOSPHORIBOSYLFORMYLGLYCINAMIDINE SYNTHASE SUBUNIT PURL"/>
    <property type="match status" value="1"/>
</dbReference>
<feature type="binding site" evidence="10">
    <location>
        <position position="323"/>
    </location>
    <ligand>
        <name>substrate</name>
    </ligand>
</feature>
<comment type="caution">
    <text evidence="10">Lacks conserved residue(s) required for the propagation of feature annotation.</text>
</comment>
<keyword evidence="1 10" id="KW-0963">Cytoplasm</keyword>
<dbReference type="PANTHER" id="PTHR43555:SF1">
    <property type="entry name" value="PHOSPHORIBOSYLFORMYLGLYCINAMIDINE SYNTHASE SUBUNIT PURL"/>
    <property type="match status" value="1"/>
</dbReference>
<dbReference type="InterPro" id="IPR010074">
    <property type="entry name" value="PRibForGlyAmidine_synth_PurL"/>
</dbReference>
<dbReference type="GO" id="GO:0004359">
    <property type="term" value="F:glutaminase activity"/>
    <property type="evidence" value="ECO:0007669"/>
    <property type="project" value="UniProtKB-EC"/>
</dbReference>
<proteinExistence type="inferred from homology"/>
<keyword evidence="3 10" id="KW-0479">Metal-binding</keyword>
<feature type="active site" evidence="11">
    <location>
        <position position="1198"/>
    </location>
</feature>
<comment type="catalytic activity">
    <reaction evidence="11">
        <text>L-glutamine + H2O = L-glutamate + NH4(+)</text>
        <dbReference type="Rhea" id="RHEA:15889"/>
        <dbReference type="ChEBI" id="CHEBI:15377"/>
        <dbReference type="ChEBI" id="CHEBI:28938"/>
        <dbReference type="ChEBI" id="CHEBI:29985"/>
        <dbReference type="ChEBI" id="CHEBI:58359"/>
        <dbReference type="EC" id="3.5.1.2"/>
    </reaction>
</comment>
<keyword evidence="5 10" id="KW-0658">Purine biosynthesis</keyword>
<feature type="active site" evidence="10">
    <location>
        <position position="228"/>
    </location>
</feature>
<feature type="domain" description="PurM-like N-terminal" evidence="12">
    <location>
        <begin position="282"/>
        <end position="404"/>
    </location>
</feature>
<dbReference type="GO" id="GO:0005737">
    <property type="term" value="C:cytoplasm"/>
    <property type="evidence" value="ECO:0007669"/>
    <property type="project" value="UniProtKB-SubCell"/>
</dbReference>
<dbReference type="InterPro" id="IPR010075">
    <property type="entry name" value="PRibForGlyAmidine_synth_PurQ"/>
</dbReference>
<dbReference type="Gene3D" id="3.30.1330.10">
    <property type="entry name" value="PurM-like, N-terminal domain"/>
    <property type="match status" value="2"/>
</dbReference>
<dbReference type="SUPFAM" id="SSF82697">
    <property type="entry name" value="PurS-like"/>
    <property type="match status" value="1"/>
</dbReference>
<dbReference type="UniPathway" id="UPA00074">
    <property type="reaction ID" value="UER00128"/>
</dbReference>
<dbReference type="AlphaFoldDB" id="A0A511RIL1"/>
<dbReference type="Gene3D" id="3.90.650.10">
    <property type="entry name" value="PurM-like C-terminal domain"/>
    <property type="match status" value="2"/>
</dbReference>
<feature type="binding site" evidence="10">
    <location>
        <position position="455"/>
    </location>
    <ligand>
        <name>substrate</name>
    </ligand>
</feature>
<dbReference type="InterPro" id="IPR036604">
    <property type="entry name" value="PurS-like_sf"/>
</dbReference>
<dbReference type="EC" id="3.5.1.2" evidence="11"/>
<dbReference type="InterPro" id="IPR036676">
    <property type="entry name" value="PurM-like_C_sf"/>
</dbReference>
<feature type="domain" description="PurM-like C-terminal" evidence="13">
    <location>
        <begin position="795"/>
        <end position="938"/>
    </location>
</feature>
<feature type="binding site" evidence="10">
    <location>
        <position position="755"/>
    </location>
    <ligand>
        <name>substrate</name>
    </ligand>
</feature>
<dbReference type="Pfam" id="PF02769">
    <property type="entry name" value="AIRS_C"/>
    <property type="match status" value="2"/>
</dbReference>
<feature type="binding site" evidence="10">
    <location>
        <position position="715"/>
    </location>
    <ligand>
        <name>ATP</name>
        <dbReference type="ChEBI" id="CHEBI:30616"/>
    </ligand>
</feature>
<dbReference type="Gene3D" id="1.10.8.750">
    <property type="entry name" value="Phosphoribosylformylglycinamidine synthase, linker domain"/>
    <property type="match status" value="1"/>
</dbReference>
<dbReference type="GO" id="GO:0006189">
    <property type="term" value="P:'de novo' IMP biosynthetic process"/>
    <property type="evidence" value="ECO:0007669"/>
    <property type="project" value="UniProtKB-UniRule"/>
</dbReference>
<evidence type="ECO:0000313" key="15">
    <source>
        <dbReference type="EMBL" id="GEM89485.1"/>
    </source>
</evidence>
<feature type="binding site" evidence="10">
    <location>
        <position position="483"/>
    </location>
    <ligand>
        <name>Mg(2+)</name>
        <dbReference type="ChEBI" id="CHEBI:18420"/>
        <label>2</label>
    </ligand>
</feature>
<dbReference type="InterPro" id="IPR041609">
    <property type="entry name" value="PurL_linker"/>
</dbReference>